<dbReference type="Pfam" id="PF00795">
    <property type="entry name" value="CN_hydrolase"/>
    <property type="match status" value="1"/>
</dbReference>
<dbReference type="InterPro" id="IPR036526">
    <property type="entry name" value="C-N_Hydrolase_sf"/>
</dbReference>
<evidence type="ECO:0000313" key="3">
    <source>
        <dbReference type="EMBL" id="EAS04594.2"/>
    </source>
</evidence>
<dbReference type="Gene3D" id="3.60.110.10">
    <property type="entry name" value="Carbon-nitrogen hydrolase"/>
    <property type="match status" value="1"/>
</dbReference>
<reference evidence="4" key="1">
    <citation type="journal article" date="2006" name="PLoS Biol.">
        <title>Macronuclear genome sequence of the ciliate Tetrahymena thermophila, a model eukaryote.</title>
        <authorList>
            <person name="Eisen J.A."/>
            <person name="Coyne R.S."/>
            <person name="Wu M."/>
            <person name="Wu D."/>
            <person name="Thiagarajan M."/>
            <person name="Wortman J.R."/>
            <person name="Badger J.H."/>
            <person name="Ren Q."/>
            <person name="Amedeo P."/>
            <person name="Jones K.M."/>
            <person name="Tallon L.J."/>
            <person name="Delcher A.L."/>
            <person name="Salzberg S.L."/>
            <person name="Silva J.C."/>
            <person name="Haas B.J."/>
            <person name="Majoros W.H."/>
            <person name="Farzad M."/>
            <person name="Carlton J.M."/>
            <person name="Smith R.K. Jr."/>
            <person name="Garg J."/>
            <person name="Pearlman R.E."/>
            <person name="Karrer K.M."/>
            <person name="Sun L."/>
            <person name="Manning G."/>
            <person name="Elde N.C."/>
            <person name="Turkewitz A.P."/>
            <person name="Asai D.J."/>
            <person name="Wilkes D.E."/>
            <person name="Wang Y."/>
            <person name="Cai H."/>
            <person name="Collins K."/>
            <person name="Stewart B.A."/>
            <person name="Lee S.R."/>
            <person name="Wilamowska K."/>
            <person name="Weinberg Z."/>
            <person name="Ruzzo W.L."/>
            <person name="Wloga D."/>
            <person name="Gaertig J."/>
            <person name="Frankel J."/>
            <person name="Tsao C.-C."/>
            <person name="Gorovsky M.A."/>
            <person name="Keeling P.J."/>
            <person name="Waller R.F."/>
            <person name="Patron N.J."/>
            <person name="Cherry J.M."/>
            <person name="Stover N.A."/>
            <person name="Krieger C.J."/>
            <person name="del Toro C."/>
            <person name="Ryder H.F."/>
            <person name="Williamson S.C."/>
            <person name="Barbeau R.A."/>
            <person name="Hamilton E.P."/>
            <person name="Orias E."/>
        </authorList>
    </citation>
    <scope>NUCLEOTIDE SEQUENCE [LARGE SCALE GENOMIC DNA]</scope>
    <source>
        <strain evidence="4">SB210</strain>
    </source>
</reference>
<protein>
    <submittedName>
        <fullName evidence="3">Carbon-nitrogen family hydrolase</fullName>
    </submittedName>
</protein>
<dbReference type="GO" id="GO:0050152">
    <property type="term" value="F:omega-amidase activity"/>
    <property type="evidence" value="ECO:0007669"/>
    <property type="project" value="TreeGrafter"/>
</dbReference>
<dbReference type="SUPFAM" id="SSF56317">
    <property type="entry name" value="Carbon-nitrogen hydrolase"/>
    <property type="match status" value="1"/>
</dbReference>
<feature type="domain" description="CN hydrolase" evidence="2">
    <location>
        <begin position="7"/>
        <end position="259"/>
    </location>
</feature>
<dbReference type="OrthoDB" id="10250282at2759"/>
<accession>I7MMC6</accession>
<dbReference type="InParanoid" id="I7MMC6"/>
<sequence>MQALRKFKIAILQTKASKVKEQTLSYVQEALEEAGKNGAKVSILGETFNCLYMKEYLQAASENFSDSSDKTPTLSLLKEYAKKYNMFIIGSIPEKTSDDKLYNTGIAIDSQGQLAATHRKIHLFDINIPGRAVYKESDTFSSGNQITVLDTGFCKIGLGICYDIRFAEQALVMCQKQGAQVLVYPGSFAMGTGPIHWELLLRARALDNMAYVVGSCCARFTEDPSVYQAWGHSTLVDPFGKVVTTTDHDPAILYGEIDLDYLDQVRQQIPIYSQKRYDLYEVVQKIGNQ</sequence>
<dbReference type="EMBL" id="GG662443">
    <property type="protein sequence ID" value="EAS04594.2"/>
    <property type="molecule type" value="Genomic_DNA"/>
</dbReference>
<dbReference type="GeneID" id="7829942"/>
<dbReference type="PANTHER" id="PTHR23088:SF30">
    <property type="entry name" value="OMEGA-AMIDASE NIT2"/>
    <property type="match status" value="1"/>
</dbReference>
<dbReference type="PROSITE" id="PS50263">
    <property type="entry name" value="CN_HYDROLASE"/>
    <property type="match status" value="1"/>
</dbReference>
<name>I7MMC6_TETTS</name>
<dbReference type="CDD" id="cd07572">
    <property type="entry name" value="nit"/>
    <property type="match status" value="1"/>
</dbReference>
<organism evidence="3 4">
    <name type="scientific">Tetrahymena thermophila (strain SB210)</name>
    <dbReference type="NCBI Taxonomy" id="312017"/>
    <lineage>
        <taxon>Eukaryota</taxon>
        <taxon>Sar</taxon>
        <taxon>Alveolata</taxon>
        <taxon>Ciliophora</taxon>
        <taxon>Intramacronucleata</taxon>
        <taxon>Oligohymenophorea</taxon>
        <taxon>Hymenostomatida</taxon>
        <taxon>Tetrahymenina</taxon>
        <taxon>Tetrahymenidae</taxon>
        <taxon>Tetrahymena</taxon>
    </lineage>
</organism>
<proteinExistence type="predicted"/>
<keyword evidence="1 3" id="KW-0378">Hydrolase</keyword>
<dbReference type="GO" id="GO:0006541">
    <property type="term" value="P:glutamine metabolic process"/>
    <property type="evidence" value="ECO:0007669"/>
    <property type="project" value="TreeGrafter"/>
</dbReference>
<dbReference type="STRING" id="312017.I7MMC6"/>
<dbReference type="eggNOG" id="KOG0806">
    <property type="taxonomic scope" value="Eukaryota"/>
</dbReference>
<dbReference type="AlphaFoldDB" id="I7MMC6"/>
<dbReference type="HOGENOM" id="CLU_030130_1_0_1"/>
<dbReference type="InterPro" id="IPR045254">
    <property type="entry name" value="Nit1/2_C-N_Hydrolase"/>
</dbReference>
<dbReference type="PANTHER" id="PTHR23088">
    <property type="entry name" value="NITRILASE-RELATED"/>
    <property type="match status" value="1"/>
</dbReference>
<evidence type="ECO:0000256" key="1">
    <source>
        <dbReference type="ARBA" id="ARBA00022801"/>
    </source>
</evidence>
<dbReference type="GO" id="GO:0005739">
    <property type="term" value="C:mitochondrion"/>
    <property type="evidence" value="ECO:0007669"/>
    <property type="project" value="TreeGrafter"/>
</dbReference>
<dbReference type="GO" id="GO:0006528">
    <property type="term" value="P:asparagine metabolic process"/>
    <property type="evidence" value="ECO:0007669"/>
    <property type="project" value="TreeGrafter"/>
</dbReference>
<gene>
    <name evidence="3" type="ORF">TTHERM_00239150</name>
</gene>
<dbReference type="InterPro" id="IPR003010">
    <property type="entry name" value="C-N_Hydrolase"/>
</dbReference>
<dbReference type="RefSeq" id="XP_001024839.2">
    <property type="nucleotide sequence ID" value="XM_001024839.3"/>
</dbReference>
<keyword evidence="4" id="KW-1185">Reference proteome</keyword>
<dbReference type="OMA" id="MQSKPYA"/>
<dbReference type="KEGG" id="tet:TTHERM_00239150"/>
<dbReference type="GO" id="GO:0006107">
    <property type="term" value="P:oxaloacetate metabolic process"/>
    <property type="evidence" value="ECO:0007669"/>
    <property type="project" value="TreeGrafter"/>
</dbReference>
<dbReference type="Proteomes" id="UP000009168">
    <property type="component" value="Unassembled WGS sequence"/>
</dbReference>
<evidence type="ECO:0000313" key="4">
    <source>
        <dbReference type="Proteomes" id="UP000009168"/>
    </source>
</evidence>
<evidence type="ECO:0000259" key="2">
    <source>
        <dbReference type="PROSITE" id="PS50263"/>
    </source>
</evidence>